<dbReference type="Proteomes" id="UP001140087">
    <property type="component" value="Unassembled WGS sequence"/>
</dbReference>
<accession>A0ACC1KXJ8</accession>
<evidence type="ECO:0000313" key="1">
    <source>
        <dbReference type="EMBL" id="KAJ2796490.1"/>
    </source>
</evidence>
<protein>
    <submittedName>
        <fullName evidence="1">Proline dehydrogenase</fullName>
    </submittedName>
</protein>
<name>A0ACC1KXJ8_9FUNG</name>
<keyword evidence="2" id="KW-1185">Reference proteome</keyword>
<dbReference type="EMBL" id="JANBUN010001859">
    <property type="protein sequence ID" value="KAJ2796490.1"/>
    <property type="molecule type" value="Genomic_DNA"/>
</dbReference>
<sequence length="533" mass="58072">MPPPAAGAATAVPANGPLLRPDSSLALGQLSMVKLAAAWLVYSACGSTRLVRAAPAILKLFERLRVAWLSNAVVRRTFFAWFCAGENEREIVQTMRQLKEAGIGSILDFSAEADLPEGAADHAAGGDSARAQANVKADALAKEYFHGMHMASQVPHAFAAVKVTGLADPEVLYRLSMPYDRVREAFVAADHDGDGRLDFAQFRDAVLAAMPGADRVASASGMFSMVDANSDGQVDWVDVQMALGLDNPLARPLYLRSAGSEYGALESDIEDYERLISRARAVVQQAAAKGVRLMVDAEHSYFQPMIDHVALVMQREFNTVASQAGQTLVYNTYQMYRADAYQRMADDYERASREGWRFAAKLVRGAYMELERARAAELGYASPINPTIEATHAMYNRGTAMLLERIARAQKTGAVPPSLFVASHNNASIELALQQLRTLEIDNACEPVMFGQLLGMQDATSYALARAAVPIYKYVPYGTLDEVMPYLIRRAQENSAVAGAIRQEAASVMAEIRRRILRQSPRPRAAEASSANA</sequence>
<comment type="caution">
    <text evidence="1">The sequence shown here is derived from an EMBL/GenBank/DDBJ whole genome shotgun (WGS) entry which is preliminary data.</text>
</comment>
<organism evidence="1 2">
    <name type="scientific">Coemansia helicoidea</name>
    <dbReference type="NCBI Taxonomy" id="1286919"/>
    <lineage>
        <taxon>Eukaryota</taxon>
        <taxon>Fungi</taxon>
        <taxon>Fungi incertae sedis</taxon>
        <taxon>Zoopagomycota</taxon>
        <taxon>Kickxellomycotina</taxon>
        <taxon>Kickxellomycetes</taxon>
        <taxon>Kickxellales</taxon>
        <taxon>Kickxellaceae</taxon>
        <taxon>Coemansia</taxon>
    </lineage>
</organism>
<proteinExistence type="predicted"/>
<gene>
    <name evidence="1" type="primary">PUT1</name>
    <name evidence="1" type="ORF">H4R21_004693</name>
</gene>
<evidence type="ECO:0000313" key="2">
    <source>
        <dbReference type="Proteomes" id="UP001140087"/>
    </source>
</evidence>
<reference evidence="1" key="1">
    <citation type="submission" date="2022-07" db="EMBL/GenBank/DDBJ databases">
        <title>Phylogenomic reconstructions and comparative analyses of Kickxellomycotina fungi.</title>
        <authorList>
            <person name="Reynolds N.K."/>
            <person name="Stajich J.E."/>
            <person name="Barry K."/>
            <person name="Grigoriev I.V."/>
            <person name="Crous P."/>
            <person name="Smith M.E."/>
        </authorList>
    </citation>
    <scope>NUCLEOTIDE SEQUENCE</scope>
    <source>
        <strain evidence="1">BCRC 34780</strain>
    </source>
</reference>